<protein>
    <submittedName>
        <fullName evidence="6">Cobalt-zinc-cadmium efflux system membrane fusion protein</fullName>
    </submittedName>
</protein>
<keyword evidence="2" id="KW-0813">Transport</keyword>
<dbReference type="GO" id="GO:0015679">
    <property type="term" value="P:plasma membrane copper ion transport"/>
    <property type="evidence" value="ECO:0007669"/>
    <property type="project" value="TreeGrafter"/>
</dbReference>
<dbReference type="PANTHER" id="PTHR30097">
    <property type="entry name" value="CATION EFFLUX SYSTEM PROTEIN CUSB"/>
    <property type="match status" value="1"/>
</dbReference>
<dbReference type="GO" id="GO:0060003">
    <property type="term" value="P:copper ion export"/>
    <property type="evidence" value="ECO:0007669"/>
    <property type="project" value="TreeGrafter"/>
</dbReference>
<dbReference type="SUPFAM" id="SSF111369">
    <property type="entry name" value="HlyD-like secretion proteins"/>
    <property type="match status" value="1"/>
</dbReference>
<reference evidence="6 7" key="1">
    <citation type="submission" date="2018-03" db="EMBL/GenBank/DDBJ databases">
        <title>Genomic Encyclopedia of Archaeal and Bacterial Type Strains, Phase II (KMG-II): from individual species to whole genera.</title>
        <authorList>
            <person name="Goeker M."/>
        </authorList>
    </citation>
    <scope>NUCLEOTIDE SEQUENCE [LARGE SCALE GENOMIC DNA]</scope>
    <source>
        <strain evidence="6 7">DSM 28354</strain>
    </source>
</reference>
<name>A0A2T0SNP0_9BACT</name>
<dbReference type="GO" id="GO:0022857">
    <property type="term" value="F:transmembrane transporter activity"/>
    <property type="evidence" value="ECO:0007669"/>
    <property type="project" value="InterPro"/>
</dbReference>
<dbReference type="OrthoDB" id="9814657at2"/>
<dbReference type="PROSITE" id="PS51257">
    <property type="entry name" value="PROKAR_LIPOPROTEIN"/>
    <property type="match status" value="1"/>
</dbReference>
<dbReference type="Gene3D" id="2.40.50.100">
    <property type="match status" value="1"/>
</dbReference>
<feature type="domain" description="CusB-like beta-barrel" evidence="4">
    <location>
        <begin position="234"/>
        <end position="303"/>
    </location>
</feature>
<organism evidence="6 7">
    <name type="scientific">Spirosoma oryzae</name>
    <dbReference type="NCBI Taxonomy" id="1469603"/>
    <lineage>
        <taxon>Bacteria</taxon>
        <taxon>Pseudomonadati</taxon>
        <taxon>Bacteroidota</taxon>
        <taxon>Cytophagia</taxon>
        <taxon>Cytophagales</taxon>
        <taxon>Cytophagaceae</taxon>
        <taxon>Spirosoma</taxon>
    </lineage>
</organism>
<evidence type="ECO:0000256" key="3">
    <source>
        <dbReference type="SAM" id="MobiDB-lite"/>
    </source>
</evidence>
<dbReference type="Pfam" id="PF25954">
    <property type="entry name" value="Beta-barrel_RND_2"/>
    <property type="match status" value="1"/>
</dbReference>
<dbReference type="PANTHER" id="PTHR30097:SF4">
    <property type="entry name" value="SLR6042 PROTEIN"/>
    <property type="match status" value="1"/>
</dbReference>
<feature type="region of interest" description="Disordered" evidence="3">
    <location>
        <begin position="336"/>
        <end position="367"/>
    </location>
</feature>
<dbReference type="InterPro" id="IPR058792">
    <property type="entry name" value="Beta-barrel_RND_2"/>
</dbReference>
<dbReference type="AlphaFoldDB" id="A0A2T0SNP0"/>
<evidence type="ECO:0000256" key="1">
    <source>
        <dbReference type="ARBA" id="ARBA00009477"/>
    </source>
</evidence>
<dbReference type="Pfam" id="PF25973">
    <property type="entry name" value="BSH_CzcB"/>
    <property type="match status" value="1"/>
</dbReference>
<proteinExistence type="inferred from homology"/>
<dbReference type="RefSeq" id="WP_106139154.1">
    <property type="nucleotide sequence ID" value="NZ_PVTE01000015.1"/>
</dbReference>
<dbReference type="InterPro" id="IPR058647">
    <property type="entry name" value="BSH_CzcB-like"/>
</dbReference>
<evidence type="ECO:0000259" key="4">
    <source>
        <dbReference type="Pfam" id="PF25954"/>
    </source>
</evidence>
<dbReference type="Proteomes" id="UP000238375">
    <property type="component" value="Unassembled WGS sequence"/>
</dbReference>
<dbReference type="InterPro" id="IPR006143">
    <property type="entry name" value="RND_pump_MFP"/>
</dbReference>
<keyword evidence="7" id="KW-1185">Reference proteome</keyword>
<evidence type="ECO:0000259" key="5">
    <source>
        <dbReference type="Pfam" id="PF25973"/>
    </source>
</evidence>
<gene>
    <name evidence="6" type="ORF">CLV58_11598</name>
</gene>
<dbReference type="InterPro" id="IPR051909">
    <property type="entry name" value="MFP_Cation_Efflux"/>
</dbReference>
<evidence type="ECO:0000313" key="7">
    <source>
        <dbReference type="Proteomes" id="UP000238375"/>
    </source>
</evidence>
<dbReference type="GO" id="GO:0016020">
    <property type="term" value="C:membrane"/>
    <property type="evidence" value="ECO:0007669"/>
    <property type="project" value="InterPro"/>
</dbReference>
<dbReference type="Gene3D" id="1.10.287.470">
    <property type="entry name" value="Helix hairpin bin"/>
    <property type="match status" value="1"/>
</dbReference>
<comment type="similarity">
    <text evidence="1">Belongs to the membrane fusion protein (MFP) (TC 8.A.1) family.</text>
</comment>
<evidence type="ECO:0000313" key="6">
    <source>
        <dbReference type="EMBL" id="PRY35015.1"/>
    </source>
</evidence>
<dbReference type="GO" id="GO:0030313">
    <property type="term" value="C:cell envelope"/>
    <property type="evidence" value="ECO:0007669"/>
    <property type="project" value="TreeGrafter"/>
</dbReference>
<evidence type="ECO:0000256" key="2">
    <source>
        <dbReference type="ARBA" id="ARBA00022448"/>
    </source>
</evidence>
<dbReference type="EMBL" id="PVTE01000015">
    <property type="protein sequence ID" value="PRY35015.1"/>
    <property type="molecule type" value="Genomic_DNA"/>
</dbReference>
<feature type="domain" description="CzcB-like barrel-sandwich hybrid" evidence="5">
    <location>
        <begin position="83"/>
        <end position="225"/>
    </location>
</feature>
<accession>A0A2T0SNP0</accession>
<dbReference type="Gene3D" id="2.40.30.170">
    <property type="match status" value="1"/>
</dbReference>
<dbReference type="NCBIfam" id="TIGR01730">
    <property type="entry name" value="RND_mfp"/>
    <property type="match status" value="1"/>
</dbReference>
<sequence length="416" mass="45052">MQRIIFFISLLGLTMACKQSTETQTNPSTEAKPDSDAPVDVVALSDDQVRIGAVELGQVAYRNLGQLLQVNGRLAVPAQSQVAITAIQGGFVRSLPLLPGQPVRKGQVLARIENPDLVQLQQDYAENASRLTYLEAEYARQKELSEQNVSALKVFQQTSAERNQIRARQNGLAQRLRLVGLSPAAALTGRFSAYYSVIAPVSGVVTDVSVNAGQYVQPADRIAQLTSSQGLYAELTVFEKELPKIRAGQRVIIRLNNEGGKERLGRITYINRAIDADRSVRVVARLDQPDARLSPNTFLKASLDVGDSRVTALPEEAIVSAEGKDYIFVVTRQTVPEQHEPVGDPDEGDNTAATGKPAQLERHGIAFKQVPVRRGGSEGGYAQVTLPASFDIVRTRVAIKGAFGVLSQLKGGGEEE</sequence>
<comment type="caution">
    <text evidence="6">The sequence shown here is derived from an EMBL/GenBank/DDBJ whole genome shotgun (WGS) entry which is preliminary data.</text>
</comment>